<dbReference type="RefSeq" id="WP_137642043.1">
    <property type="nucleotide sequence ID" value="NZ_BJEA01000004.1"/>
</dbReference>
<proteinExistence type="inferred from homology"/>
<evidence type="ECO:0000256" key="6">
    <source>
        <dbReference type="ARBA" id="ARBA00023049"/>
    </source>
</evidence>
<gene>
    <name evidence="8" type="ORF">ACFFLI_09950</name>
</gene>
<dbReference type="PROSITE" id="PS01302">
    <property type="entry name" value="UPF0758"/>
    <property type="match status" value="1"/>
</dbReference>
<dbReference type="InterPro" id="IPR020891">
    <property type="entry name" value="UPF0758_CS"/>
</dbReference>
<evidence type="ECO:0000259" key="7">
    <source>
        <dbReference type="PROSITE" id="PS50249"/>
    </source>
</evidence>
<dbReference type="Gene3D" id="3.40.140.10">
    <property type="entry name" value="Cytidine Deaminase, domain 2"/>
    <property type="match status" value="1"/>
</dbReference>
<comment type="caution">
    <text evidence="8">The sequence shown here is derived from an EMBL/GenBank/DDBJ whole genome shotgun (WGS) entry which is preliminary data.</text>
</comment>
<dbReference type="Pfam" id="PF04002">
    <property type="entry name" value="RadC"/>
    <property type="match status" value="1"/>
</dbReference>
<evidence type="ECO:0000256" key="4">
    <source>
        <dbReference type="ARBA" id="ARBA00022801"/>
    </source>
</evidence>
<evidence type="ECO:0000256" key="1">
    <source>
        <dbReference type="ARBA" id="ARBA00010243"/>
    </source>
</evidence>
<dbReference type="InterPro" id="IPR037518">
    <property type="entry name" value="MPN"/>
</dbReference>
<sequence>MPTLNERNLPLTQIHTLIETYFATFLTAEAVKTATLAFERTFPPASAPQWLSQTTSNPLWNGLLIALRCGQLLPHPSQIVLGQVYGSEQVGAQLTHDFANLEQEQLILLCLDTKNQIIARQTVFQGTLNSCPAHPRELLQRALARATARIVIAHNHPSGDVTPSKKDVEFTKRLRLAGEIVGIPLLDSFIVGANDYFSFAEQGLINCNMDSQ</sequence>
<keyword evidence="4" id="KW-0378">Hydrolase</keyword>
<dbReference type="PROSITE" id="PS50249">
    <property type="entry name" value="MPN"/>
    <property type="match status" value="1"/>
</dbReference>
<dbReference type="CDD" id="cd08071">
    <property type="entry name" value="MPN_DUF2466"/>
    <property type="match status" value="1"/>
</dbReference>
<evidence type="ECO:0000313" key="8">
    <source>
        <dbReference type="EMBL" id="MFB9770184.1"/>
    </source>
</evidence>
<keyword evidence="3" id="KW-0479">Metal-binding</keyword>
<dbReference type="PANTHER" id="PTHR30471:SF3">
    <property type="entry name" value="UPF0758 PROTEIN YEES-RELATED"/>
    <property type="match status" value="1"/>
</dbReference>
<keyword evidence="2" id="KW-0645">Protease</keyword>
<dbReference type="PANTHER" id="PTHR30471">
    <property type="entry name" value="DNA REPAIR PROTEIN RADC"/>
    <property type="match status" value="1"/>
</dbReference>
<dbReference type="Proteomes" id="UP001589691">
    <property type="component" value="Unassembled WGS sequence"/>
</dbReference>
<organism evidence="8 9">
    <name type="scientific">Lactiplantibacillus modestisalitolerans</name>
    <dbReference type="NCBI Taxonomy" id="1457219"/>
    <lineage>
        <taxon>Bacteria</taxon>
        <taxon>Bacillati</taxon>
        <taxon>Bacillota</taxon>
        <taxon>Bacilli</taxon>
        <taxon>Lactobacillales</taxon>
        <taxon>Lactobacillaceae</taxon>
        <taxon>Lactiplantibacillus</taxon>
    </lineage>
</organism>
<evidence type="ECO:0000256" key="3">
    <source>
        <dbReference type="ARBA" id="ARBA00022723"/>
    </source>
</evidence>
<keyword evidence="5" id="KW-0862">Zinc</keyword>
<dbReference type="EMBL" id="JBHLZY010000025">
    <property type="protein sequence ID" value="MFB9770184.1"/>
    <property type="molecule type" value="Genomic_DNA"/>
</dbReference>
<keyword evidence="9" id="KW-1185">Reference proteome</keyword>
<accession>A0ABV5WVJ9</accession>
<name>A0ABV5WVJ9_9LACO</name>
<protein>
    <submittedName>
        <fullName evidence="8">RadC family protein</fullName>
    </submittedName>
</protein>
<comment type="similarity">
    <text evidence="1">Belongs to the UPF0758 family.</text>
</comment>
<feature type="domain" description="MPN" evidence="7">
    <location>
        <begin position="83"/>
        <end position="205"/>
    </location>
</feature>
<reference evidence="8 9" key="1">
    <citation type="submission" date="2024-09" db="EMBL/GenBank/DDBJ databases">
        <authorList>
            <person name="Sun Q."/>
            <person name="Mori K."/>
        </authorList>
    </citation>
    <scope>NUCLEOTIDE SEQUENCE [LARGE SCALE GENOMIC DNA]</scope>
    <source>
        <strain evidence="8 9">TBRC 4576</strain>
    </source>
</reference>
<dbReference type="InterPro" id="IPR001405">
    <property type="entry name" value="UPF0758"/>
</dbReference>
<keyword evidence="6" id="KW-0482">Metalloprotease</keyword>
<dbReference type="SUPFAM" id="SSF102712">
    <property type="entry name" value="JAB1/MPN domain"/>
    <property type="match status" value="1"/>
</dbReference>
<evidence type="ECO:0000313" key="9">
    <source>
        <dbReference type="Proteomes" id="UP001589691"/>
    </source>
</evidence>
<evidence type="ECO:0000256" key="5">
    <source>
        <dbReference type="ARBA" id="ARBA00022833"/>
    </source>
</evidence>
<evidence type="ECO:0000256" key="2">
    <source>
        <dbReference type="ARBA" id="ARBA00022670"/>
    </source>
</evidence>
<dbReference type="InterPro" id="IPR025657">
    <property type="entry name" value="RadC_JAB"/>
</dbReference>